<evidence type="ECO:0000256" key="1">
    <source>
        <dbReference type="ARBA" id="ARBA00007874"/>
    </source>
</evidence>
<dbReference type="PANTHER" id="PTHR43112:SF3">
    <property type="entry name" value="FERREDOXIN-2, CHLOROPLASTIC"/>
    <property type="match status" value="1"/>
</dbReference>
<name>A0A1T4SR09_9BACT</name>
<evidence type="ECO:0000256" key="6">
    <source>
        <dbReference type="ARBA" id="ARBA00023004"/>
    </source>
</evidence>
<dbReference type="RefSeq" id="WP_078670700.1">
    <property type="nucleotide sequence ID" value="NZ_FUWZ01000003.1"/>
</dbReference>
<keyword evidence="6" id="KW-0408">Iron</keyword>
<evidence type="ECO:0000313" key="10">
    <source>
        <dbReference type="EMBL" id="SKA30694.1"/>
    </source>
</evidence>
<proteinExistence type="inferred from homology"/>
<dbReference type="STRING" id="634771.SAMN04488128_103336"/>
<evidence type="ECO:0000256" key="5">
    <source>
        <dbReference type="ARBA" id="ARBA00022982"/>
    </source>
</evidence>
<dbReference type="PROSITE" id="PS51085">
    <property type="entry name" value="2FE2S_FER_2"/>
    <property type="match status" value="1"/>
</dbReference>
<keyword evidence="11" id="KW-1185">Reference proteome</keyword>
<feature type="domain" description="2Fe-2S ferredoxin-type" evidence="9">
    <location>
        <begin position="18"/>
        <end position="108"/>
    </location>
</feature>
<dbReference type="AlphaFoldDB" id="A0A1T4SR09"/>
<dbReference type="InterPro" id="IPR036010">
    <property type="entry name" value="2Fe-2S_ferredoxin-like_sf"/>
</dbReference>
<dbReference type="Gene3D" id="3.10.20.30">
    <property type="match status" value="1"/>
</dbReference>
<keyword evidence="2" id="KW-0813">Transport</keyword>
<comment type="similarity">
    <text evidence="1">Belongs to the 2Fe2S plant-type ferredoxin family.</text>
</comment>
<protein>
    <submittedName>
        <fullName evidence="10">Ferredoxin</fullName>
    </submittedName>
</protein>
<dbReference type="EMBL" id="FUWZ01000003">
    <property type="protein sequence ID" value="SKA30694.1"/>
    <property type="molecule type" value="Genomic_DNA"/>
</dbReference>
<evidence type="ECO:0000259" key="9">
    <source>
        <dbReference type="PROSITE" id="PS51085"/>
    </source>
</evidence>
<evidence type="ECO:0000256" key="3">
    <source>
        <dbReference type="ARBA" id="ARBA00022714"/>
    </source>
</evidence>
<evidence type="ECO:0000256" key="7">
    <source>
        <dbReference type="ARBA" id="ARBA00023014"/>
    </source>
</evidence>
<accession>A0A1T4SR09</accession>
<sequence>MTSDTLKMGEPGTATTGITVTVTLRGVTSQVPWHEQIPLLDALLSAGIDVPYSCCRGQCGSCVCQLQAGEVRLRRNYVLSAAHLENGLILTCVASPLSSHIKINYDTL</sequence>
<evidence type="ECO:0000256" key="4">
    <source>
        <dbReference type="ARBA" id="ARBA00022723"/>
    </source>
</evidence>
<dbReference type="GO" id="GO:0051537">
    <property type="term" value="F:2 iron, 2 sulfur cluster binding"/>
    <property type="evidence" value="ECO:0007669"/>
    <property type="project" value="UniProtKB-KW"/>
</dbReference>
<keyword evidence="4" id="KW-0479">Metal-binding</keyword>
<comment type="cofactor">
    <cofactor evidence="8">
        <name>[2Fe-2S] cluster</name>
        <dbReference type="ChEBI" id="CHEBI:190135"/>
    </cofactor>
</comment>
<dbReference type="InterPro" id="IPR012675">
    <property type="entry name" value="Beta-grasp_dom_sf"/>
</dbReference>
<organism evidence="10 11">
    <name type="scientific">Chitinophaga eiseniae</name>
    <dbReference type="NCBI Taxonomy" id="634771"/>
    <lineage>
        <taxon>Bacteria</taxon>
        <taxon>Pseudomonadati</taxon>
        <taxon>Bacteroidota</taxon>
        <taxon>Chitinophagia</taxon>
        <taxon>Chitinophagales</taxon>
        <taxon>Chitinophagaceae</taxon>
        <taxon>Chitinophaga</taxon>
    </lineage>
</organism>
<dbReference type="Pfam" id="PF00111">
    <property type="entry name" value="Fer2"/>
    <property type="match status" value="1"/>
</dbReference>
<evidence type="ECO:0000256" key="8">
    <source>
        <dbReference type="ARBA" id="ARBA00034078"/>
    </source>
</evidence>
<keyword evidence="3" id="KW-0001">2Fe-2S</keyword>
<keyword evidence="5" id="KW-0249">Electron transport</keyword>
<gene>
    <name evidence="10" type="ORF">SAMN04488128_103336</name>
</gene>
<dbReference type="PANTHER" id="PTHR43112">
    <property type="entry name" value="FERREDOXIN"/>
    <property type="match status" value="1"/>
</dbReference>
<dbReference type="SUPFAM" id="SSF54292">
    <property type="entry name" value="2Fe-2S ferredoxin-like"/>
    <property type="match status" value="1"/>
</dbReference>
<dbReference type="Proteomes" id="UP000190367">
    <property type="component" value="Unassembled WGS sequence"/>
</dbReference>
<evidence type="ECO:0000256" key="2">
    <source>
        <dbReference type="ARBA" id="ARBA00022448"/>
    </source>
</evidence>
<dbReference type="CDD" id="cd00207">
    <property type="entry name" value="fer2"/>
    <property type="match status" value="1"/>
</dbReference>
<reference evidence="11" key="1">
    <citation type="submission" date="2017-02" db="EMBL/GenBank/DDBJ databases">
        <authorList>
            <person name="Varghese N."/>
            <person name="Submissions S."/>
        </authorList>
    </citation>
    <scope>NUCLEOTIDE SEQUENCE [LARGE SCALE GENOMIC DNA]</scope>
    <source>
        <strain evidence="11">DSM 22224</strain>
    </source>
</reference>
<dbReference type="GO" id="GO:0046872">
    <property type="term" value="F:metal ion binding"/>
    <property type="evidence" value="ECO:0007669"/>
    <property type="project" value="UniProtKB-KW"/>
</dbReference>
<dbReference type="OrthoDB" id="9807864at2"/>
<evidence type="ECO:0000313" key="11">
    <source>
        <dbReference type="Proteomes" id="UP000190367"/>
    </source>
</evidence>
<dbReference type="InterPro" id="IPR001041">
    <property type="entry name" value="2Fe-2S_ferredoxin-type"/>
</dbReference>
<keyword evidence="7" id="KW-0411">Iron-sulfur</keyword>